<accession>A0A9W7GHY1</accession>
<feature type="transmembrane region" description="Helical" evidence="8">
    <location>
        <begin position="535"/>
        <end position="556"/>
    </location>
</feature>
<keyword evidence="4 8" id="KW-0812">Transmembrane</keyword>
<dbReference type="PANTHER" id="PTHR23519">
    <property type="entry name" value="AUTOPHAGY-RELATED PROTEIN 22"/>
    <property type="match status" value="1"/>
</dbReference>
<keyword evidence="6 8" id="KW-0472">Membrane</keyword>
<protein>
    <submittedName>
        <fullName evidence="9">Uncharacterized protein</fullName>
    </submittedName>
</protein>
<dbReference type="Gene3D" id="1.20.1250.20">
    <property type="entry name" value="MFS general substrate transporter like domains"/>
    <property type="match status" value="1"/>
</dbReference>
<dbReference type="GO" id="GO:0012505">
    <property type="term" value="C:endomembrane system"/>
    <property type="evidence" value="ECO:0007669"/>
    <property type="project" value="UniProtKB-SubCell"/>
</dbReference>
<dbReference type="PANTHER" id="PTHR23519:SF1">
    <property type="entry name" value="AUTOPHAGY-RELATED PROTEIN 22"/>
    <property type="match status" value="1"/>
</dbReference>
<keyword evidence="3" id="KW-0813">Transport</keyword>
<evidence type="ECO:0000313" key="10">
    <source>
        <dbReference type="Proteomes" id="UP001165065"/>
    </source>
</evidence>
<dbReference type="AlphaFoldDB" id="A0A9W7GHY1"/>
<dbReference type="EMBL" id="BRYA01001538">
    <property type="protein sequence ID" value="GMI45229.1"/>
    <property type="molecule type" value="Genomic_DNA"/>
</dbReference>
<dbReference type="InterPro" id="IPR050495">
    <property type="entry name" value="ATG22/LtaA_families"/>
</dbReference>
<evidence type="ECO:0000256" key="6">
    <source>
        <dbReference type="ARBA" id="ARBA00023136"/>
    </source>
</evidence>
<dbReference type="InterPro" id="IPR036259">
    <property type="entry name" value="MFS_trans_sf"/>
</dbReference>
<organism evidence="9 10">
    <name type="scientific">Triparma columacea</name>
    <dbReference type="NCBI Taxonomy" id="722753"/>
    <lineage>
        <taxon>Eukaryota</taxon>
        <taxon>Sar</taxon>
        <taxon>Stramenopiles</taxon>
        <taxon>Ochrophyta</taxon>
        <taxon>Bolidophyceae</taxon>
        <taxon>Parmales</taxon>
        <taxon>Triparmaceae</taxon>
        <taxon>Triparma</taxon>
    </lineage>
</organism>
<feature type="transmembrane region" description="Helical" evidence="8">
    <location>
        <begin position="568"/>
        <end position="587"/>
    </location>
</feature>
<feature type="transmembrane region" description="Helical" evidence="8">
    <location>
        <begin position="631"/>
        <end position="648"/>
    </location>
</feature>
<feature type="transmembrane region" description="Helical" evidence="8">
    <location>
        <begin position="599"/>
        <end position="619"/>
    </location>
</feature>
<evidence type="ECO:0000256" key="2">
    <source>
        <dbReference type="ARBA" id="ARBA00006978"/>
    </source>
</evidence>
<comment type="subcellular location">
    <subcellularLocation>
        <location evidence="1">Endomembrane system</location>
        <topology evidence="1">Multi-pass membrane protein</topology>
    </subcellularLocation>
</comment>
<feature type="region of interest" description="Disordered" evidence="7">
    <location>
        <begin position="754"/>
        <end position="825"/>
    </location>
</feature>
<name>A0A9W7GHY1_9STRA</name>
<dbReference type="SUPFAM" id="SSF103473">
    <property type="entry name" value="MFS general substrate transporter"/>
    <property type="match status" value="1"/>
</dbReference>
<gene>
    <name evidence="9" type="ORF">TrCOL_g859</name>
</gene>
<evidence type="ECO:0000256" key="8">
    <source>
        <dbReference type="SAM" id="Phobius"/>
    </source>
</evidence>
<evidence type="ECO:0000313" key="9">
    <source>
        <dbReference type="EMBL" id="GMI45229.1"/>
    </source>
</evidence>
<feature type="compositionally biased region" description="Basic and acidic residues" evidence="7">
    <location>
        <begin position="395"/>
        <end position="411"/>
    </location>
</feature>
<feature type="transmembrane region" description="Helical" evidence="8">
    <location>
        <begin position="349"/>
        <end position="373"/>
    </location>
</feature>
<evidence type="ECO:0000256" key="1">
    <source>
        <dbReference type="ARBA" id="ARBA00004127"/>
    </source>
</evidence>
<feature type="transmembrane region" description="Helical" evidence="8">
    <location>
        <begin position="471"/>
        <end position="492"/>
    </location>
</feature>
<evidence type="ECO:0000256" key="4">
    <source>
        <dbReference type="ARBA" id="ARBA00022692"/>
    </source>
</evidence>
<comment type="caution">
    <text evidence="9">The sequence shown here is derived from an EMBL/GenBank/DDBJ whole genome shotgun (WGS) entry which is preliminary data.</text>
</comment>
<keyword evidence="5 8" id="KW-1133">Transmembrane helix</keyword>
<feature type="compositionally biased region" description="Low complexity" evidence="7">
    <location>
        <begin position="760"/>
        <end position="801"/>
    </location>
</feature>
<reference evidence="10" key="1">
    <citation type="journal article" date="2023" name="Commun. Biol.">
        <title>Genome analysis of Parmales, the sister group of diatoms, reveals the evolutionary specialization of diatoms from phago-mixotrophs to photoautotrophs.</title>
        <authorList>
            <person name="Ban H."/>
            <person name="Sato S."/>
            <person name="Yoshikawa S."/>
            <person name="Yamada K."/>
            <person name="Nakamura Y."/>
            <person name="Ichinomiya M."/>
            <person name="Sato N."/>
            <person name="Blanc-Mathieu R."/>
            <person name="Endo H."/>
            <person name="Kuwata A."/>
            <person name="Ogata H."/>
        </authorList>
    </citation>
    <scope>NUCLEOTIDE SEQUENCE [LARGE SCALE GENOMIC DNA]</scope>
</reference>
<comment type="similarity">
    <text evidence="2">Belongs to the ATG22 family.</text>
</comment>
<feature type="transmembrane region" description="Helical" evidence="8">
    <location>
        <begin position="291"/>
        <end position="312"/>
    </location>
</feature>
<keyword evidence="10" id="KW-1185">Reference proteome</keyword>
<dbReference type="InterPro" id="IPR024671">
    <property type="entry name" value="Atg22-like"/>
</dbReference>
<feature type="region of interest" description="Disordered" evidence="7">
    <location>
        <begin position="395"/>
        <end position="415"/>
    </location>
</feature>
<evidence type="ECO:0000256" key="5">
    <source>
        <dbReference type="ARBA" id="ARBA00022989"/>
    </source>
</evidence>
<evidence type="ECO:0000256" key="7">
    <source>
        <dbReference type="SAM" id="MobiDB-lite"/>
    </source>
</evidence>
<dbReference type="OrthoDB" id="192733at2759"/>
<feature type="transmembrane region" description="Helical" evidence="8">
    <location>
        <begin position="443"/>
        <end position="465"/>
    </location>
</feature>
<dbReference type="Proteomes" id="UP001165065">
    <property type="component" value="Unassembled WGS sequence"/>
</dbReference>
<feature type="region of interest" description="Disordered" evidence="7">
    <location>
        <begin position="1"/>
        <end position="22"/>
    </location>
</feature>
<evidence type="ECO:0000256" key="3">
    <source>
        <dbReference type="ARBA" id="ARBA00022448"/>
    </source>
</evidence>
<proteinExistence type="inferred from homology"/>
<dbReference type="Pfam" id="PF11700">
    <property type="entry name" value="ATG22"/>
    <property type="match status" value="1"/>
</dbReference>
<feature type="transmembrane region" description="Helical" evidence="8">
    <location>
        <begin position="324"/>
        <end position="343"/>
    </location>
</feature>
<sequence length="825" mass="91612">MSSSGKESASISSQSSAVGRSAKSFLNREAVKDLKYRDEWEEDICGDSGVMIQTGWEDLEDKKPVPYYRDCTTCKLNSSTIEGYGQWMERGNGDYGLTMYPAKTRKDEGTENEEETSAKVRMLIDTDFLDYKNVDYANNLVCEEYTGEVSVSPIYNVSLFSANGMTESEINESEIDQLPVKGYYSKVTIPFSTTTTGTPLTVSDISLNVSTNEYLFTTSDTWSVEENTDIVTGDPKAQNWKLTLTPEPFAVGSTTLKFNVGDASTRFTVTPIEFPTCPYRVTLFGLSLKPVSFASMSISISVAFQAVIFLSVSALGDFGPYRKMILIQSAFVAALGNCSYFFLTQSHHYIYGAYLLIAIQVALGISICMYNAYIPELSRTHPKFVQMMDDYKNKRGEFDPNKKTGDLAGKDKKGKKKRAKGATELLVKNFALIQDTISETGHIWGYTGATGMVLISTAVVVMTGFYRILTGIRMCLVTMGIWWMVFTIPAILHLRKRQGPPLPGTANLFTYIWFSIKRSVATFYTLKHIPNTRNFMISFFLYTDGISTISQCGVLFATGEMGMSVLEFVILAFVSPFFGAFNMWFVMKLQARYKWETKSVLTFSLCLYTFISAWGILGFSKVIGYVYKEELYLIVIFYGGFLAVYESMSRTTFCELVPPGQVSEFFGVYEISDKGSSWIGPLIVAYLFDAYGSVRYGFIYLFTACSLSVYVLHFHVDYDKGADDARDKSKTVRMEAIRSRFGVSKKQIQAEIKKRKQLRSSVMSSTGSSAVSGRSGASMRSGASSAVSSMSSASSMSVVEKSVVEESEGSSDKGSSGTEMVEVKS</sequence>